<dbReference type="Proteomes" id="UP000007947">
    <property type="component" value="Chromosome"/>
</dbReference>
<dbReference type="CDD" id="cd00093">
    <property type="entry name" value="HTH_XRE"/>
    <property type="match status" value="1"/>
</dbReference>
<feature type="domain" description="HTH cro/C1-type" evidence="1">
    <location>
        <begin position="29"/>
        <end position="80"/>
    </location>
</feature>
<evidence type="ECO:0000313" key="3">
    <source>
        <dbReference type="Proteomes" id="UP000007947"/>
    </source>
</evidence>
<reference evidence="2 3" key="1">
    <citation type="submission" date="2011-05" db="EMBL/GenBank/DDBJ databases">
        <title>Whole genome sequence of Microlunatus phosphovorus NM-1.</title>
        <authorList>
            <person name="Hosoyama A."/>
            <person name="Sasaki K."/>
            <person name="Harada T."/>
            <person name="Igarashi R."/>
            <person name="Kawakoshi A."/>
            <person name="Sasagawa M."/>
            <person name="Fukada J."/>
            <person name="Nakamura S."/>
            <person name="Katano Y."/>
            <person name="Hanada S."/>
            <person name="Kamagata Y."/>
            <person name="Nakamura N."/>
            <person name="Yamazaki S."/>
            <person name="Fujita N."/>
        </authorList>
    </citation>
    <scope>NUCLEOTIDE SEQUENCE [LARGE SCALE GENOMIC DNA]</scope>
    <source>
        <strain evidence="3">ATCC 700054 / DSM 10555 / JCM 9379 / NBRC 101784 / NCIMB 13414 / VKM Ac-1990 / NM-1</strain>
    </source>
</reference>
<dbReference type="Pfam" id="PF13560">
    <property type="entry name" value="HTH_31"/>
    <property type="match status" value="1"/>
</dbReference>
<name>F5XRI4_MICPN</name>
<proteinExistence type="predicted"/>
<dbReference type="GO" id="GO:0003677">
    <property type="term" value="F:DNA binding"/>
    <property type="evidence" value="ECO:0007669"/>
    <property type="project" value="InterPro"/>
</dbReference>
<dbReference type="SMART" id="SM00530">
    <property type="entry name" value="HTH_XRE"/>
    <property type="match status" value="1"/>
</dbReference>
<evidence type="ECO:0000259" key="1">
    <source>
        <dbReference type="PROSITE" id="PS50943"/>
    </source>
</evidence>
<gene>
    <name evidence="2" type="ordered locus">MLP_16600</name>
</gene>
<dbReference type="PROSITE" id="PS50943">
    <property type="entry name" value="HTH_CROC1"/>
    <property type="match status" value="1"/>
</dbReference>
<sequence length="95" mass="10293">MTDGKDAALPDRVSLRTRAGFGAFTRGSRIRRGLTQEQLAQAVGKSRRWLQDVEQGKVAPSLSAAMDLVAALGYELVAERAKPTDVLDHVFADLP</sequence>
<protein>
    <submittedName>
        <fullName evidence="2">Putative Xre family DNA binding protein</fullName>
    </submittedName>
</protein>
<dbReference type="InterPro" id="IPR010982">
    <property type="entry name" value="Lambda_DNA-bd_dom_sf"/>
</dbReference>
<dbReference type="eggNOG" id="COG1476">
    <property type="taxonomic scope" value="Bacteria"/>
</dbReference>
<dbReference type="SUPFAM" id="SSF47413">
    <property type="entry name" value="lambda repressor-like DNA-binding domains"/>
    <property type="match status" value="1"/>
</dbReference>
<dbReference type="HOGENOM" id="CLU_2369695_0_0_11"/>
<organism evidence="2 3">
    <name type="scientific">Microlunatus phosphovorus (strain ATCC 700054 / DSM 10555 / JCM 9379 / NBRC 101784 / NCIMB 13414 / VKM Ac-1990 / NM-1)</name>
    <dbReference type="NCBI Taxonomy" id="1032480"/>
    <lineage>
        <taxon>Bacteria</taxon>
        <taxon>Bacillati</taxon>
        <taxon>Actinomycetota</taxon>
        <taxon>Actinomycetes</taxon>
        <taxon>Propionibacteriales</taxon>
        <taxon>Propionibacteriaceae</taxon>
        <taxon>Microlunatus</taxon>
    </lineage>
</organism>
<dbReference type="RefSeq" id="WP_013862557.1">
    <property type="nucleotide sequence ID" value="NC_015635.1"/>
</dbReference>
<dbReference type="Gene3D" id="1.10.260.40">
    <property type="entry name" value="lambda repressor-like DNA-binding domains"/>
    <property type="match status" value="1"/>
</dbReference>
<accession>F5XRI4</accession>
<dbReference type="AlphaFoldDB" id="F5XRI4"/>
<dbReference type="EMBL" id="AP012204">
    <property type="protein sequence ID" value="BAK34674.1"/>
    <property type="molecule type" value="Genomic_DNA"/>
</dbReference>
<keyword evidence="3" id="KW-1185">Reference proteome</keyword>
<dbReference type="KEGG" id="mph:MLP_16600"/>
<dbReference type="InterPro" id="IPR001387">
    <property type="entry name" value="Cro/C1-type_HTH"/>
</dbReference>
<evidence type="ECO:0000313" key="2">
    <source>
        <dbReference type="EMBL" id="BAK34674.1"/>
    </source>
</evidence>
<dbReference type="STRING" id="1032480.MLP_16600"/>